<feature type="transmembrane region" description="Helical" evidence="8">
    <location>
        <begin position="128"/>
        <end position="147"/>
    </location>
</feature>
<feature type="transmembrane region" description="Helical" evidence="8">
    <location>
        <begin position="208"/>
        <end position="229"/>
    </location>
</feature>
<proteinExistence type="inferred from homology"/>
<comment type="similarity">
    <text evidence="2">Belongs to the AzlC family.</text>
</comment>
<dbReference type="GO" id="GO:1903785">
    <property type="term" value="P:L-valine transmembrane transport"/>
    <property type="evidence" value="ECO:0007669"/>
    <property type="project" value="TreeGrafter"/>
</dbReference>
<feature type="transmembrane region" description="Helical" evidence="8">
    <location>
        <begin position="12"/>
        <end position="33"/>
    </location>
</feature>
<evidence type="ECO:0000256" key="2">
    <source>
        <dbReference type="ARBA" id="ARBA00010735"/>
    </source>
</evidence>
<evidence type="ECO:0008006" key="10">
    <source>
        <dbReference type="Google" id="ProtNLM"/>
    </source>
</evidence>
<dbReference type="InterPro" id="IPR011606">
    <property type="entry name" value="Brnchd-chn_aa_trnsp_permease"/>
</dbReference>
<evidence type="ECO:0000256" key="3">
    <source>
        <dbReference type="ARBA" id="ARBA00022448"/>
    </source>
</evidence>
<keyword evidence="6 8" id="KW-1133">Transmembrane helix</keyword>
<comment type="caution">
    <text evidence="9">The sequence shown here is derived from an EMBL/GenBank/DDBJ whole genome shotgun (WGS) entry which is preliminary data.</text>
</comment>
<feature type="transmembrane region" description="Helical" evidence="8">
    <location>
        <begin position="184"/>
        <end position="202"/>
    </location>
</feature>
<evidence type="ECO:0000256" key="4">
    <source>
        <dbReference type="ARBA" id="ARBA00022475"/>
    </source>
</evidence>
<sequence>MHDNKQLFLKGTYDGLPVALGYLAVSFTLGIAAKKAGLTPIQAMIMSLANNASASEFSAMGLISSGAGYLEIAFTTLILNLRYILMSCALSQKLDPKTVLSQRFLMAYDVTDEIFGISVAVDGKLNPFYTYGLIAVALPCWSIGTYLGTVTGSILPNSIISAMNVALYGMFIAVIIPPAKKNKVIALLIVISMAAGSLFAYLPGLKEISSGAALIILTVVISFAAAVIFPVEEKKEVARCEV</sequence>
<keyword evidence="7 8" id="KW-0472">Membrane</keyword>
<comment type="subcellular location">
    <subcellularLocation>
        <location evidence="1">Cell membrane</location>
        <topology evidence="1">Multi-pass membrane protein</topology>
    </subcellularLocation>
</comment>
<feature type="transmembrane region" description="Helical" evidence="8">
    <location>
        <begin position="66"/>
        <end position="85"/>
    </location>
</feature>
<reference evidence="9" key="1">
    <citation type="submission" date="2019-08" db="EMBL/GenBank/DDBJ databases">
        <authorList>
            <person name="Kucharzyk K."/>
            <person name="Murdoch R.W."/>
            <person name="Higgins S."/>
            <person name="Loffler F."/>
        </authorList>
    </citation>
    <scope>NUCLEOTIDE SEQUENCE</scope>
</reference>
<evidence type="ECO:0000256" key="7">
    <source>
        <dbReference type="ARBA" id="ARBA00023136"/>
    </source>
</evidence>
<feature type="transmembrane region" description="Helical" evidence="8">
    <location>
        <begin position="159"/>
        <end position="177"/>
    </location>
</feature>
<dbReference type="GO" id="GO:0005886">
    <property type="term" value="C:plasma membrane"/>
    <property type="evidence" value="ECO:0007669"/>
    <property type="project" value="UniProtKB-SubCell"/>
</dbReference>
<gene>
    <name evidence="9" type="ORF">SDC9_112160</name>
</gene>
<evidence type="ECO:0000256" key="5">
    <source>
        <dbReference type="ARBA" id="ARBA00022692"/>
    </source>
</evidence>
<organism evidence="9">
    <name type="scientific">bioreactor metagenome</name>
    <dbReference type="NCBI Taxonomy" id="1076179"/>
    <lineage>
        <taxon>unclassified sequences</taxon>
        <taxon>metagenomes</taxon>
        <taxon>ecological metagenomes</taxon>
    </lineage>
</organism>
<keyword evidence="5 8" id="KW-0812">Transmembrane</keyword>
<name>A0A645BIQ0_9ZZZZ</name>
<protein>
    <recommendedName>
        <fullName evidence="10">Inner membrane protein YgaZ</fullName>
    </recommendedName>
</protein>
<keyword evidence="3" id="KW-0813">Transport</keyword>
<evidence type="ECO:0000256" key="6">
    <source>
        <dbReference type="ARBA" id="ARBA00022989"/>
    </source>
</evidence>
<evidence type="ECO:0000256" key="8">
    <source>
        <dbReference type="SAM" id="Phobius"/>
    </source>
</evidence>
<dbReference type="AlphaFoldDB" id="A0A645BIQ0"/>
<evidence type="ECO:0000256" key="1">
    <source>
        <dbReference type="ARBA" id="ARBA00004651"/>
    </source>
</evidence>
<dbReference type="EMBL" id="VSSQ01020423">
    <property type="protein sequence ID" value="MPM65265.1"/>
    <property type="molecule type" value="Genomic_DNA"/>
</dbReference>
<dbReference type="Pfam" id="PF03591">
    <property type="entry name" value="AzlC"/>
    <property type="match status" value="1"/>
</dbReference>
<keyword evidence="4" id="KW-1003">Cell membrane</keyword>
<dbReference type="PANTHER" id="PTHR34979:SF1">
    <property type="entry name" value="INNER MEMBRANE PROTEIN YGAZ"/>
    <property type="match status" value="1"/>
</dbReference>
<accession>A0A645BIQ0</accession>
<evidence type="ECO:0000313" key="9">
    <source>
        <dbReference type="EMBL" id="MPM65265.1"/>
    </source>
</evidence>
<dbReference type="PANTHER" id="PTHR34979">
    <property type="entry name" value="INNER MEMBRANE PROTEIN YGAZ"/>
    <property type="match status" value="1"/>
</dbReference>